<proteinExistence type="predicted"/>
<feature type="domain" description="Saposin B-type" evidence="8">
    <location>
        <begin position="29"/>
        <end position="110"/>
    </location>
</feature>
<keyword evidence="4" id="KW-0677">Repeat</keyword>
<dbReference type="GO" id="GO:0006665">
    <property type="term" value="P:sphingolipid metabolic process"/>
    <property type="evidence" value="ECO:0007669"/>
    <property type="project" value="InterPro"/>
</dbReference>
<evidence type="ECO:0000256" key="3">
    <source>
        <dbReference type="ARBA" id="ARBA00022729"/>
    </source>
</evidence>
<keyword evidence="2" id="KW-0964">Secreted</keyword>
<dbReference type="InterPro" id="IPR051428">
    <property type="entry name" value="Sphingo_Act-Surfact_Prot"/>
</dbReference>
<evidence type="ECO:0000259" key="8">
    <source>
        <dbReference type="PROSITE" id="PS50015"/>
    </source>
</evidence>
<comment type="subcellular location">
    <subcellularLocation>
        <location evidence="1">Secreted</location>
    </subcellularLocation>
</comment>
<accession>F0ZRR6</accession>
<dbReference type="InParanoid" id="F0ZRR6"/>
<dbReference type="PRINTS" id="PR01797">
    <property type="entry name" value="SAPOSIN"/>
</dbReference>
<dbReference type="InterPro" id="IPR007856">
    <property type="entry name" value="SapB_1"/>
</dbReference>
<evidence type="ECO:0000256" key="7">
    <source>
        <dbReference type="SAM" id="SignalP"/>
    </source>
</evidence>
<dbReference type="InterPro" id="IPR008138">
    <property type="entry name" value="SapB_2"/>
</dbReference>
<evidence type="ECO:0000256" key="5">
    <source>
        <dbReference type="ARBA" id="ARBA00023157"/>
    </source>
</evidence>
<dbReference type="InterPro" id="IPR008373">
    <property type="entry name" value="Saposin"/>
</dbReference>
<dbReference type="OrthoDB" id="19956at2759"/>
<feature type="signal peptide" evidence="7">
    <location>
        <begin position="1"/>
        <end position="23"/>
    </location>
</feature>
<dbReference type="SMART" id="SM00741">
    <property type="entry name" value="SapB"/>
    <property type="match status" value="2"/>
</dbReference>
<feature type="domain" description="Saposin B-type" evidence="8">
    <location>
        <begin position="125"/>
        <end position="206"/>
    </location>
</feature>
<dbReference type="KEGG" id="dpp:DICPUDRAFT_80858"/>
<name>F0ZRR6_DICPU</name>
<dbReference type="EMBL" id="GL871145">
    <property type="protein sequence ID" value="EGC33365.1"/>
    <property type="molecule type" value="Genomic_DNA"/>
</dbReference>
<dbReference type="GO" id="GO:0016020">
    <property type="term" value="C:membrane"/>
    <property type="evidence" value="ECO:0007669"/>
    <property type="project" value="GOC"/>
</dbReference>
<evidence type="ECO:0000256" key="6">
    <source>
        <dbReference type="ARBA" id="ARBA00023180"/>
    </source>
</evidence>
<protein>
    <recommendedName>
        <fullName evidence="8">Saposin B-type domain-containing protein</fullName>
    </recommendedName>
</protein>
<keyword evidence="10" id="KW-1185">Reference proteome</keyword>
<dbReference type="VEuPathDB" id="AmoebaDB:DICPUDRAFT_80858"/>
<keyword evidence="6" id="KW-0325">Glycoprotein</keyword>
<dbReference type="PROSITE" id="PS50015">
    <property type="entry name" value="SAP_B"/>
    <property type="match status" value="2"/>
</dbReference>
<feature type="chain" id="PRO_5003262695" description="Saposin B-type domain-containing protein" evidence="7">
    <location>
        <begin position="24"/>
        <end position="214"/>
    </location>
</feature>
<sequence length="214" mass="24005">MKYLIIVLLAILAFLSITGKVSASENFDQENNCNFCEFIVEYIEDYVKENQTEAEIKEEIEEVCLILPDSLQEPCKILISNNIGKIIHMLVNDASPRDICNFFKFCSPTPPPSQPKQQHTIKGKSTIECNVCEYIVSNVYRYITLNSTEAQIINALENDCSLLGGNLAITCQGLVNEYIPMIINLIENNEDPSTICGQIKLCAISNNSNIKIMI</sequence>
<dbReference type="GO" id="GO:0005764">
    <property type="term" value="C:lysosome"/>
    <property type="evidence" value="ECO:0007669"/>
    <property type="project" value="InterPro"/>
</dbReference>
<dbReference type="RefSeq" id="XP_003290116.1">
    <property type="nucleotide sequence ID" value="XM_003290068.1"/>
</dbReference>
<gene>
    <name evidence="9" type="ORF">DICPUDRAFT_80858</name>
</gene>
<dbReference type="GO" id="GO:0005615">
    <property type="term" value="C:extracellular space"/>
    <property type="evidence" value="ECO:0000318"/>
    <property type="project" value="GO_Central"/>
</dbReference>
<dbReference type="InterPro" id="IPR008139">
    <property type="entry name" value="SaposinB_dom"/>
</dbReference>
<dbReference type="FunFam" id="1.10.225.10:FF:000002">
    <property type="entry name" value="prosaposin isoform X2"/>
    <property type="match status" value="1"/>
</dbReference>
<dbReference type="Proteomes" id="UP000001064">
    <property type="component" value="Unassembled WGS sequence"/>
</dbReference>
<reference evidence="10" key="1">
    <citation type="journal article" date="2011" name="Genome Biol.">
        <title>Comparative genomics of the social amoebae Dictyostelium discoideum and Dictyostelium purpureum.</title>
        <authorList>
            <consortium name="US DOE Joint Genome Institute (JGI-PGF)"/>
            <person name="Sucgang R."/>
            <person name="Kuo A."/>
            <person name="Tian X."/>
            <person name="Salerno W."/>
            <person name="Parikh A."/>
            <person name="Feasley C.L."/>
            <person name="Dalin E."/>
            <person name="Tu H."/>
            <person name="Huang E."/>
            <person name="Barry K."/>
            <person name="Lindquist E."/>
            <person name="Shapiro H."/>
            <person name="Bruce D."/>
            <person name="Schmutz J."/>
            <person name="Salamov A."/>
            <person name="Fey P."/>
            <person name="Gaudet P."/>
            <person name="Anjard C."/>
            <person name="Babu M.M."/>
            <person name="Basu S."/>
            <person name="Bushmanova Y."/>
            <person name="van der Wel H."/>
            <person name="Katoh-Kurasawa M."/>
            <person name="Dinh C."/>
            <person name="Coutinho P.M."/>
            <person name="Saito T."/>
            <person name="Elias M."/>
            <person name="Schaap P."/>
            <person name="Kay R.R."/>
            <person name="Henrissat B."/>
            <person name="Eichinger L."/>
            <person name="Rivero F."/>
            <person name="Putnam N.H."/>
            <person name="West C.M."/>
            <person name="Loomis W.F."/>
            <person name="Chisholm R.L."/>
            <person name="Shaulsky G."/>
            <person name="Strassmann J.E."/>
            <person name="Queller D.C."/>
            <person name="Kuspa A."/>
            <person name="Grigoriev I.V."/>
        </authorList>
    </citation>
    <scope>NUCLEOTIDE SEQUENCE [LARGE SCALE GENOMIC DNA]</scope>
    <source>
        <strain evidence="10">QSDP1</strain>
    </source>
</reference>
<dbReference type="Pfam" id="PF03489">
    <property type="entry name" value="SapB_2"/>
    <property type="match status" value="2"/>
</dbReference>
<dbReference type="InterPro" id="IPR011001">
    <property type="entry name" value="Saposin-like"/>
</dbReference>
<evidence type="ECO:0000256" key="1">
    <source>
        <dbReference type="ARBA" id="ARBA00004613"/>
    </source>
</evidence>
<dbReference type="AlphaFoldDB" id="F0ZRR6"/>
<organism evidence="9 10">
    <name type="scientific">Dictyostelium purpureum</name>
    <name type="common">Slime mold</name>
    <dbReference type="NCBI Taxonomy" id="5786"/>
    <lineage>
        <taxon>Eukaryota</taxon>
        <taxon>Amoebozoa</taxon>
        <taxon>Evosea</taxon>
        <taxon>Eumycetozoa</taxon>
        <taxon>Dictyostelia</taxon>
        <taxon>Dictyosteliales</taxon>
        <taxon>Dictyosteliaceae</taxon>
        <taxon>Dictyostelium</taxon>
    </lineage>
</organism>
<dbReference type="GeneID" id="10504462"/>
<dbReference type="eggNOG" id="KOG1340">
    <property type="taxonomic scope" value="Eukaryota"/>
</dbReference>
<evidence type="ECO:0000256" key="4">
    <source>
        <dbReference type="ARBA" id="ARBA00022737"/>
    </source>
</evidence>
<evidence type="ECO:0000313" key="10">
    <source>
        <dbReference type="Proteomes" id="UP000001064"/>
    </source>
</evidence>
<keyword evidence="5" id="KW-1015">Disulfide bond</keyword>
<evidence type="ECO:0000256" key="2">
    <source>
        <dbReference type="ARBA" id="ARBA00022525"/>
    </source>
</evidence>
<keyword evidence="3 7" id="KW-0732">Signal</keyword>
<dbReference type="Gene3D" id="1.10.225.10">
    <property type="entry name" value="Saposin-like"/>
    <property type="match status" value="2"/>
</dbReference>
<dbReference type="SUPFAM" id="SSF47862">
    <property type="entry name" value="Saposin"/>
    <property type="match status" value="2"/>
</dbReference>
<dbReference type="Pfam" id="PF05184">
    <property type="entry name" value="SapB_1"/>
    <property type="match status" value="2"/>
</dbReference>
<dbReference type="PANTHER" id="PTHR11480:SF68">
    <property type="entry name" value="SAPOSIN B DOMAIN-CONTAINING PROTEIN-RELATED"/>
    <property type="match status" value="1"/>
</dbReference>
<evidence type="ECO:0000313" key="9">
    <source>
        <dbReference type="EMBL" id="EGC33365.1"/>
    </source>
</evidence>
<dbReference type="PANTHER" id="PTHR11480">
    <property type="entry name" value="SAPOSIN-RELATED"/>
    <property type="match status" value="1"/>
</dbReference>